<keyword evidence="2" id="KW-0001">2Fe-2S</keyword>
<dbReference type="InterPro" id="IPR036010">
    <property type="entry name" value="2Fe-2S_ferredoxin-like_sf"/>
</dbReference>
<evidence type="ECO:0000256" key="2">
    <source>
        <dbReference type="ARBA" id="ARBA00022714"/>
    </source>
</evidence>
<evidence type="ECO:0000259" key="5">
    <source>
        <dbReference type="Pfam" id="PF00111"/>
    </source>
</evidence>
<dbReference type="PROSITE" id="PS00197">
    <property type="entry name" value="2FE2S_FER_1"/>
    <property type="match status" value="1"/>
</dbReference>
<proteinExistence type="predicted"/>
<accession>A0AAD8E5A7</accession>
<dbReference type="GO" id="GO:0016491">
    <property type="term" value="F:oxidoreductase activity"/>
    <property type="evidence" value="ECO:0007669"/>
    <property type="project" value="InterPro"/>
</dbReference>
<keyword evidence="2" id="KW-0479">Metal-binding</keyword>
<dbReference type="EMBL" id="JASPKZ010009332">
    <property type="protein sequence ID" value="KAJ9577828.1"/>
    <property type="molecule type" value="Genomic_DNA"/>
</dbReference>
<gene>
    <name evidence="6" type="ORF">L9F63_025311</name>
</gene>
<name>A0AAD8E5A7_DIPPU</name>
<protein>
    <recommendedName>
        <fullName evidence="5">2Fe-2S ferredoxin-type domain-containing protein</fullName>
    </recommendedName>
</protein>
<dbReference type="Pfam" id="PF00111">
    <property type="entry name" value="Fer2"/>
    <property type="match status" value="1"/>
</dbReference>
<keyword evidence="3" id="KW-0411">Iron-sulfur</keyword>
<dbReference type="PANTHER" id="PTHR11908">
    <property type="entry name" value="XANTHINE DEHYDROGENASE"/>
    <property type="match status" value="1"/>
</dbReference>
<dbReference type="PANTHER" id="PTHR11908:SF132">
    <property type="entry name" value="ALDEHYDE OXIDASE 1-RELATED"/>
    <property type="match status" value="1"/>
</dbReference>
<dbReference type="AlphaFoldDB" id="A0AAD8E5A7"/>
<dbReference type="CDD" id="cd00207">
    <property type="entry name" value="fer2"/>
    <property type="match status" value="1"/>
</dbReference>
<evidence type="ECO:0000313" key="6">
    <source>
        <dbReference type="EMBL" id="KAJ9577828.1"/>
    </source>
</evidence>
<feature type="region of interest" description="Disordered" evidence="4">
    <location>
        <begin position="1"/>
        <end position="31"/>
    </location>
</feature>
<dbReference type="Proteomes" id="UP001233999">
    <property type="component" value="Unassembled WGS sequence"/>
</dbReference>
<comment type="caution">
    <text evidence="6">The sequence shown here is derived from an EMBL/GenBank/DDBJ whole genome shotgun (WGS) entry which is preliminary data.</text>
</comment>
<evidence type="ECO:0000313" key="7">
    <source>
        <dbReference type="Proteomes" id="UP001233999"/>
    </source>
</evidence>
<feature type="non-terminal residue" evidence="6">
    <location>
        <position position="1"/>
    </location>
</feature>
<dbReference type="InterPro" id="IPR006058">
    <property type="entry name" value="2Fe2S_fd_BS"/>
</dbReference>
<dbReference type="InterPro" id="IPR001041">
    <property type="entry name" value="2Fe-2S_ferredoxin-type"/>
</dbReference>
<keyword evidence="7" id="KW-1185">Reference proteome</keyword>
<dbReference type="InterPro" id="IPR016208">
    <property type="entry name" value="Ald_Oxase/xanthine_DH-like"/>
</dbReference>
<feature type="domain" description="2Fe-2S ferredoxin-type" evidence="5">
    <location>
        <begin position="49"/>
        <end position="89"/>
    </location>
</feature>
<reference evidence="6" key="2">
    <citation type="submission" date="2023-05" db="EMBL/GenBank/DDBJ databases">
        <authorList>
            <person name="Fouks B."/>
        </authorList>
    </citation>
    <scope>NUCLEOTIDE SEQUENCE</scope>
    <source>
        <strain evidence="6">Stay&amp;Tobe</strain>
        <tissue evidence="6">Testes</tissue>
    </source>
</reference>
<dbReference type="SUPFAM" id="SSF54292">
    <property type="entry name" value="2Fe-2S ferredoxin-like"/>
    <property type="match status" value="1"/>
</dbReference>
<dbReference type="InterPro" id="IPR012675">
    <property type="entry name" value="Beta-grasp_dom_sf"/>
</dbReference>
<reference evidence="6" key="1">
    <citation type="journal article" date="2023" name="IScience">
        <title>Live-bearing cockroach genome reveals convergent evolutionary mechanisms linked to viviparity in insects and beyond.</title>
        <authorList>
            <person name="Fouks B."/>
            <person name="Harrison M.C."/>
            <person name="Mikhailova A.A."/>
            <person name="Marchal E."/>
            <person name="English S."/>
            <person name="Carruthers M."/>
            <person name="Jennings E.C."/>
            <person name="Chiamaka E.L."/>
            <person name="Frigard R.A."/>
            <person name="Pippel M."/>
            <person name="Attardo G.M."/>
            <person name="Benoit J.B."/>
            <person name="Bornberg-Bauer E."/>
            <person name="Tobe S.S."/>
        </authorList>
    </citation>
    <scope>NUCLEOTIDE SEQUENCE</scope>
    <source>
        <strain evidence="6">Stay&amp;Tobe</strain>
    </source>
</reference>
<keyword evidence="1" id="KW-0500">Molybdenum</keyword>
<dbReference type="Gene3D" id="3.10.20.30">
    <property type="match status" value="1"/>
</dbReference>
<evidence type="ECO:0000256" key="4">
    <source>
        <dbReference type="SAM" id="MobiDB-lite"/>
    </source>
</evidence>
<evidence type="ECO:0000256" key="3">
    <source>
        <dbReference type="ARBA" id="ARBA00023014"/>
    </source>
</evidence>
<dbReference type="GO" id="GO:0051537">
    <property type="term" value="F:2 iron, 2 sulfur cluster binding"/>
    <property type="evidence" value="ECO:0007669"/>
    <property type="project" value="UniProtKB-KW"/>
</dbReference>
<organism evidence="6 7">
    <name type="scientific">Diploptera punctata</name>
    <name type="common">Pacific beetle cockroach</name>
    <dbReference type="NCBI Taxonomy" id="6984"/>
    <lineage>
        <taxon>Eukaryota</taxon>
        <taxon>Metazoa</taxon>
        <taxon>Ecdysozoa</taxon>
        <taxon>Arthropoda</taxon>
        <taxon>Hexapoda</taxon>
        <taxon>Insecta</taxon>
        <taxon>Pterygota</taxon>
        <taxon>Neoptera</taxon>
        <taxon>Polyneoptera</taxon>
        <taxon>Dictyoptera</taxon>
        <taxon>Blattodea</taxon>
        <taxon>Blaberoidea</taxon>
        <taxon>Blaberidae</taxon>
        <taxon>Diplopterinae</taxon>
        <taxon>Diploptera</taxon>
    </lineage>
</organism>
<keyword evidence="2" id="KW-0408">Iron</keyword>
<dbReference type="GO" id="GO:0005506">
    <property type="term" value="F:iron ion binding"/>
    <property type="evidence" value="ECO:0007669"/>
    <property type="project" value="InterPro"/>
</dbReference>
<sequence length="104" mass="11447">DAGLWRDVGELQASRPWPTNRKSSTRHHDLSTLSCERIQRSKINIGPNVPPDTSLNSFIRNYANLRGTKAMCHEGGCGSCIVAVTSQHPVKEQALTYAVNSVSR</sequence>
<evidence type="ECO:0000256" key="1">
    <source>
        <dbReference type="ARBA" id="ARBA00022505"/>
    </source>
</evidence>